<dbReference type="SUPFAM" id="SSF48452">
    <property type="entry name" value="TPR-like"/>
    <property type="match status" value="2"/>
</dbReference>
<dbReference type="AlphaFoldDB" id="A0A4R7EWI7"/>
<evidence type="ECO:0000259" key="16">
    <source>
        <dbReference type="PROSITE" id="PS50109"/>
    </source>
</evidence>
<dbReference type="InterPro" id="IPR036097">
    <property type="entry name" value="HisK_dim/P_sf"/>
</dbReference>
<feature type="repeat" description="TPR" evidence="12">
    <location>
        <begin position="134"/>
        <end position="167"/>
    </location>
</feature>
<keyword evidence="9 14" id="KW-0472">Membrane</keyword>
<dbReference type="OrthoDB" id="1522078at2"/>
<dbReference type="Pfam" id="PF13374">
    <property type="entry name" value="TPR_10"/>
    <property type="match status" value="1"/>
</dbReference>
<dbReference type="InterPro" id="IPR019734">
    <property type="entry name" value="TPR_rpt"/>
</dbReference>
<feature type="transmembrane region" description="Helical" evidence="14">
    <location>
        <begin position="405"/>
        <end position="424"/>
    </location>
</feature>
<keyword evidence="8" id="KW-0238">DNA-binding</keyword>
<dbReference type="Gene3D" id="3.40.50.2300">
    <property type="match status" value="1"/>
</dbReference>
<dbReference type="PROSITE" id="PS01124">
    <property type="entry name" value="HTH_ARAC_FAMILY_2"/>
    <property type="match status" value="1"/>
</dbReference>
<sequence length="962" mass="109587">MLNYHTLRRNSFILFAFLIHFTLFGQAGKSIQQKRIDSLTTILNKQSSSDTLTVNRMSILSHLLARERQFELATNYVQNSKELSEKLDFKKGEANAYNILGIIYAYKSNYPEALKNFSESLKQWQKIGNKKGVANSYNHIGSIYESQGNYPEALKNYFSSLKIYEEILDKEGIAMSYNGIGIVYRKQDKIPEAFKNYSKALKIYEDIGDKRGIAESYNNIGLVYEAQGKYLEALENYFASLKIKKELGNKRGIAGSYHNIGVVYQQQGKYSEALENYLAALKILKEIEEKWGIAMSYNNIGLLEYKLNRPASAKKHFDKALILSQEIGQKELIADIYYNYSLVDNTLGNYKDAYENYKQYIVYRDSLVNQENEKKSLEVSMGYEYDKKAAVIQAELKTKQLQRNAAFAGLGIMGVLAVFIVYFFRLRNKKLEIEKQNLELQRREMEVIKENEQFKSRFLTNISHEFRTPLTLINGHVEVLKENGREEDFSHFDEIEQNGKRLLTLINQLLDLSKMESGQYKLEYKKGNVLNEANMLVQSFYSYAEQHGISLILQQTEKAKILSERPFVFSSEALAMIMTNLLSNAIKYTPVGGSVTASIDYQNDKLFITITDTGQGISKEHLSKIFDRFYQVDEPGQRTYAGSGIGLALVKELTLLHGGDIKVDSPDNGGCVFTFWLESSKTEDVESIDSVEQKTDFPSNEEIEIKNNELQNAELPLLLIIEDQPDLRSFIVQNLGEEYRYAEASNGKDGMKLAKELLPDLIISDVMMPDADGFELCETLKNDVITSHIPIILLTAKAEQKDKLTGLETGADDYLTKPFSLAELKLRVRNILSFKELLRKKFEGSTIPSAEEIPELSSRDLKFVEDVTELVEKNISNLQFGVNILAEGVFLSVSQLTRKLKTITGKTPADFIRNMRLEKAIELLKKGESVAQVSWTVGFEDPVYFSKVFKKHFGFSPSSVKR</sequence>
<keyword evidence="14" id="KW-0812">Transmembrane</keyword>
<dbReference type="Gene3D" id="1.10.287.130">
    <property type="match status" value="1"/>
</dbReference>
<dbReference type="PROSITE" id="PS50110">
    <property type="entry name" value="RESPONSE_REGULATORY"/>
    <property type="match status" value="1"/>
</dbReference>
<evidence type="ECO:0000256" key="6">
    <source>
        <dbReference type="ARBA" id="ARBA00023012"/>
    </source>
</evidence>
<dbReference type="GO" id="GO:0003700">
    <property type="term" value="F:DNA-binding transcription factor activity"/>
    <property type="evidence" value="ECO:0007669"/>
    <property type="project" value="InterPro"/>
</dbReference>
<keyword evidence="4" id="KW-0808">Transferase</keyword>
<dbReference type="InterPro" id="IPR003661">
    <property type="entry name" value="HisK_dim/P_dom"/>
</dbReference>
<dbReference type="CDD" id="cd00082">
    <property type="entry name" value="HisKA"/>
    <property type="match status" value="1"/>
</dbReference>
<dbReference type="CDD" id="cd00075">
    <property type="entry name" value="HATPase"/>
    <property type="match status" value="1"/>
</dbReference>
<evidence type="ECO:0000256" key="8">
    <source>
        <dbReference type="ARBA" id="ARBA00023125"/>
    </source>
</evidence>
<dbReference type="SMART" id="SM00388">
    <property type="entry name" value="HisKA"/>
    <property type="match status" value="1"/>
</dbReference>
<keyword evidence="14" id="KW-1133">Transmembrane helix</keyword>
<feature type="domain" description="Histidine kinase" evidence="16">
    <location>
        <begin position="461"/>
        <end position="681"/>
    </location>
</feature>
<keyword evidence="5 18" id="KW-0418">Kinase</keyword>
<dbReference type="Gene3D" id="1.10.10.60">
    <property type="entry name" value="Homeodomain-like"/>
    <property type="match status" value="1"/>
</dbReference>
<dbReference type="FunFam" id="1.10.287.130:FF:000001">
    <property type="entry name" value="Two-component sensor histidine kinase"/>
    <property type="match status" value="1"/>
</dbReference>
<evidence type="ECO:0000259" key="17">
    <source>
        <dbReference type="PROSITE" id="PS50110"/>
    </source>
</evidence>
<dbReference type="Pfam" id="PF00072">
    <property type="entry name" value="Response_reg"/>
    <property type="match status" value="1"/>
</dbReference>
<comment type="caution">
    <text evidence="18">The sequence shown here is derived from an EMBL/GenBank/DDBJ whole genome shotgun (WGS) entry which is preliminary data.</text>
</comment>
<dbReference type="Gene3D" id="1.25.40.10">
    <property type="entry name" value="Tetratricopeptide repeat domain"/>
    <property type="match status" value="2"/>
</dbReference>
<dbReference type="InterPro" id="IPR004358">
    <property type="entry name" value="Sig_transdc_His_kin-like_C"/>
</dbReference>
<keyword evidence="19" id="KW-1185">Reference proteome</keyword>
<keyword evidence="10" id="KW-0804">Transcription</keyword>
<dbReference type="PANTHER" id="PTHR43547:SF2">
    <property type="entry name" value="HYBRID SIGNAL TRANSDUCTION HISTIDINE KINASE C"/>
    <property type="match status" value="1"/>
</dbReference>
<dbReference type="PROSITE" id="PS50293">
    <property type="entry name" value="TPR_REGION"/>
    <property type="match status" value="1"/>
</dbReference>
<dbReference type="InterPro" id="IPR005467">
    <property type="entry name" value="His_kinase_dom"/>
</dbReference>
<evidence type="ECO:0000313" key="18">
    <source>
        <dbReference type="EMBL" id="TDS55344.1"/>
    </source>
</evidence>
<dbReference type="Proteomes" id="UP000295215">
    <property type="component" value="Unassembled WGS sequence"/>
</dbReference>
<keyword evidence="12" id="KW-0802">TPR repeat</keyword>
<accession>A0A4R7EWI7</accession>
<evidence type="ECO:0000256" key="12">
    <source>
        <dbReference type="PROSITE-ProRule" id="PRU00339"/>
    </source>
</evidence>
<proteinExistence type="predicted"/>
<dbReference type="PROSITE" id="PS50005">
    <property type="entry name" value="TPR"/>
    <property type="match status" value="5"/>
</dbReference>
<dbReference type="Pfam" id="PF12833">
    <property type="entry name" value="HTH_18"/>
    <property type="match status" value="1"/>
</dbReference>
<evidence type="ECO:0000313" key="19">
    <source>
        <dbReference type="Proteomes" id="UP000295215"/>
    </source>
</evidence>
<evidence type="ECO:0000259" key="15">
    <source>
        <dbReference type="PROSITE" id="PS01124"/>
    </source>
</evidence>
<feature type="modified residue" description="4-aspartylphosphate" evidence="11">
    <location>
        <position position="765"/>
    </location>
</feature>
<dbReference type="GO" id="GO:0043565">
    <property type="term" value="F:sequence-specific DNA binding"/>
    <property type="evidence" value="ECO:0007669"/>
    <property type="project" value="InterPro"/>
</dbReference>
<feature type="coiled-coil region" evidence="13">
    <location>
        <begin position="426"/>
        <end position="453"/>
    </location>
</feature>
<feature type="domain" description="Response regulatory" evidence="17">
    <location>
        <begin position="717"/>
        <end position="832"/>
    </location>
</feature>
<protein>
    <recommendedName>
        <fullName evidence="2">histidine kinase</fullName>
        <ecNumber evidence="2">2.7.13.3</ecNumber>
    </recommendedName>
</protein>
<dbReference type="FunFam" id="3.30.565.10:FF:000006">
    <property type="entry name" value="Sensor histidine kinase WalK"/>
    <property type="match status" value="1"/>
</dbReference>
<dbReference type="Gene3D" id="3.30.565.10">
    <property type="entry name" value="Histidine kinase-like ATPase, C-terminal domain"/>
    <property type="match status" value="1"/>
</dbReference>
<dbReference type="SUPFAM" id="SSF47384">
    <property type="entry name" value="Homodimeric domain of signal transducing histidine kinase"/>
    <property type="match status" value="1"/>
</dbReference>
<dbReference type="InterPro" id="IPR003594">
    <property type="entry name" value="HATPase_dom"/>
</dbReference>
<evidence type="ECO:0000256" key="11">
    <source>
        <dbReference type="PROSITE-ProRule" id="PRU00169"/>
    </source>
</evidence>
<dbReference type="PANTHER" id="PTHR43547">
    <property type="entry name" value="TWO-COMPONENT HISTIDINE KINASE"/>
    <property type="match status" value="1"/>
</dbReference>
<feature type="repeat" description="TPR" evidence="12">
    <location>
        <begin position="254"/>
        <end position="287"/>
    </location>
</feature>
<keyword evidence="3 11" id="KW-0597">Phosphoprotein</keyword>
<dbReference type="InterPro" id="IPR011990">
    <property type="entry name" value="TPR-like_helical_dom_sf"/>
</dbReference>
<evidence type="ECO:0000256" key="13">
    <source>
        <dbReference type="SAM" id="Coils"/>
    </source>
</evidence>
<dbReference type="SUPFAM" id="SSF52172">
    <property type="entry name" value="CheY-like"/>
    <property type="match status" value="1"/>
</dbReference>
<evidence type="ECO:0000256" key="14">
    <source>
        <dbReference type="SAM" id="Phobius"/>
    </source>
</evidence>
<dbReference type="InterPro" id="IPR009057">
    <property type="entry name" value="Homeodomain-like_sf"/>
</dbReference>
<evidence type="ECO:0000256" key="10">
    <source>
        <dbReference type="ARBA" id="ARBA00023163"/>
    </source>
</evidence>
<comment type="catalytic activity">
    <reaction evidence="1">
        <text>ATP + protein L-histidine = ADP + protein N-phospho-L-histidine.</text>
        <dbReference type="EC" id="2.7.13.3"/>
    </reaction>
</comment>
<gene>
    <name evidence="18" type="ORF">C8P70_12269</name>
</gene>
<keyword evidence="6" id="KW-0902">Two-component regulatory system</keyword>
<dbReference type="Pfam" id="PF00512">
    <property type="entry name" value="HisKA"/>
    <property type="match status" value="1"/>
</dbReference>
<dbReference type="GO" id="GO:0000155">
    <property type="term" value="F:phosphorelay sensor kinase activity"/>
    <property type="evidence" value="ECO:0007669"/>
    <property type="project" value="InterPro"/>
</dbReference>
<dbReference type="SMART" id="SM00342">
    <property type="entry name" value="HTH_ARAC"/>
    <property type="match status" value="1"/>
</dbReference>
<dbReference type="SMART" id="SM00028">
    <property type="entry name" value="TPR"/>
    <property type="match status" value="6"/>
</dbReference>
<dbReference type="InterPro" id="IPR001789">
    <property type="entry name" value="Sig_transdc_resp-reg_receiver"/>
</dbReference>
<evidence type="ECO:0000256" key="1">
    <source>
        <dbReference type="ARBA" id="ARBA00000085"/>
    </source>
</evidence>
<keyword evidence="7" id="KW-0805">Transcription regulation</keyword>
<dbReference type="Pfam" id="PF13424">
    <property type="entry name" value="TPR_12"/>
    <property type="match status" value="3"/>
</dbReference>
<evidence type="ECO:0000256" key="2">
    <source>
        <dbReference type="ARBA" id="ARBA00012438"/>
    </source>
</evidence>
<organism evidence="18 19">
    <name type="scientific">Myroides indicus</name>
    <dbReference type="NCBI Taxonomy" id="1323422"/>
    <lineage>
        <taxon>Bacteria</taxon>
        <taxon>Pseudomonadati</taxon>
        <taxon>Bacteroidota</taxon>
        <taxon>Flavobacteriia</taxon>
        <taxon>Flavobacteriales</taxon>
        <taxon>Flavobacteriaceae</taxon>
        <taxon>Myroides</taxon>
    </lineage>
</organism>
<keyword evidence="13" id="KW-0175">Coiled coil</keyword>
<dbReference type="SMART" id="SM00387">
    <property type="entry name" value="HATPase_c"/>
    <property type="match status" value="1"/>
</dbReference>
<feature type="repeat" description="TPR" evidence="12">
    <location>
        <begin position="174"/>
        <end position="207"/>
    </location>
</feature>
<dbReference type="EC" id="2.7.13.3" evidence="2"/>
<evidence type="ECO:0000256" key="5">
    <source>
        <dbReference type="ARBA" id="ARBA00022777"/>
    </source>
</evidence>
<name>A0A4R7EWI7_9FLAO</name>
<dbReference type="PROSITE" id="PS00041">
    <property type="entry name" value="HTH_ARAC_FAMILY_1"/>
    <property type="match status" value="1"/>
</dbReference>
<evidence type="ECO:0000256" key="7">
    <source>
        <dbReference type="ARBA" id="ARBA00023015"/>
    </source>
</evidence>
<feature type="repeat" description="TPR" evidence="12">
    <location>
        <begin position="214"/>
        <end position="247"/>
    </location>
</feature>
<dbReference type="InterPro" id="IPR036890">
    <property type="entry name" value="HATPase_C_sf"/>
</dbReference>
<dbReference type="SUPFAM" id="SSF46689">
    <property type="entry name" value="Homeodomain-like"/>
    <property type="match status" value="1"/>
</dbReference>
<dbReference type="PROSITE" id="PS50109">
    <property type="entry name" value="HIS_KIN"/>
    <property type="match status" value="1"/>
</dbReference>
<dbReference type="InterPro" id="IPR018060">
    <property type="entry name" value="HTH_AraC"/>
</dbReference>
<dbReference type="Pfam" id="PF02518">
    <property type="entry name" value="HATPase_c"/>
    <property type="match status" value="1"/>
</dbReference>
<reference evidence="18 19" key="1">
    <citation type="submission" date="2019-03" db="EMBL/GenBank/DDBJ databases">
        <title>Genomic Encyclopedia of Archaeal and Bacterial Type Strains, Phase II (KMG-II): from individual species to whole genera.</title>
        <authorList>
            <person name="Goeker M."/>
        </authorList>
    </citation>
    <scope>NUCLEOTIDE SEQUENCE [LARGE SCALE GENOMIC DNA]</scope>
    <source>
        <strain evidence="18 19">DSM 28213</strain>
    </source>
</reference>
<dbReference type="PRINTS" id="PR00344">
    <property type="entry name" value="BCTRLSENSOR"/>
</dbReference>
<dbReference type="InterPro" id="IPR011006">
    <property type="entry name" value="CheY-like_superfamily"/>
</dbReference>
<dbReference type="SUPFAM" id="SSF55874">
    <property type="entry name" value="ATPase domain of HSP90 chaperone/DNA topoisomerase II/histidine kinase"/>
    <property type="match status" value="1"/>
</dbReference>
<dbReference type="InterPro" id="IPR018062">
    <property type="entry name" value="HTH_AraC-typ_CS"/>
</dbReference>
<evidence type="ECO:0000256" key="3">
    <source>
        <dbReference type="ARBA" id="ARBA00022553"/>
    </source>
</evidence>
<feature type="repeat" description="TPR" evidence="12">
    <location>
        <begin position="94"/>
        <end position="127"/>
    </location>
</feature>
<dbReference type="SMART" id="SM00448">
    <property type="entry name" value="REC"/>
    <property type="match status" value="1"/>
</dbReference>
<evidence type="ECO:0000256" key="4">
    <source>
        <dbReference type="ARBA" id="ARBA00022679"/>
    </source>
</evidence>
<evidence type="ECO:0000256" key="9">
    <source>
        <dbReference type="ARBA" id="ARBA00023136"/>
    </source>
</evidence>
<feature type="domain" description="HTH araC/xylS-type" evidence="15">
    <location>
        <begin position="865"/>
        <end position="962"/>
    </location>
</feature>
<dbReference type="EMBL" id="SOAG01000022">
    <property type="protein sequence ID" value="TDS55344.1"/>
    <property type="molecule type" value="Genomic_DNA"/>
</dbReference>